<evidence type="ECO:0000313" key="11">
    <source>
        <dbReference type="EMBL" id="OHT21110.1"/>
    </source>
</evidence>
<dbReference type="Proteomes" id="UP000179467">
    <property type="component" value="Unassembled WGS sequence"/>
</dbReference>
<evidence type="ECO:0000256" key="1">
    <source>
        <dbReference type="ARBA" id="ARBA00004496"/>
    </source>
</evidence>
<evidence type="ECO:0000256" key="4">
    <source>
        <dbReference type="ARBA" id="ARBA00022490"/>
    </source>
</evidence>
<evidence type="ECO:0000256" key="10">
    <source>
        <dbReference type="ARBA" id="ARBA00032441"/>
    </source>
</evidence>
<dbReference type="PANTHER" id="PTHR33540:SF2">
    <property type="entry name" value="TRNA THREONYLCARBAMOYLADENOSINE BIOSYNTHESIS PROTEIN TSAE"/>
    <property type="match status" value="1"/>
</dbReference>
<evidence type="ECO:0000256" key="8">
    <source>
        <dbReference type="ARBA" id="ARBA00022840"/>
    </source>
</evidence>
<dbReference type="GO" id="GO:0005737">
    <property type="term" value="C:cytoplasm"/>
    <property type="evidence" value="ECO:0007669"/>
    <property type="project" value="UniProtKB-SubCell"/>
</dbReference>
<dbReference type="OrthoDB" id="9800307at2"/>
<reference evidence="11 12" key="1">
    <citation type="submission" date="2016-09" db="EMBL/GenBank/DDBJ databases">
        <title>Metabolic pathway, cell adaptation mechanisms and a novel monoxygenase revealed through proteogenomic-transcription analysis of a Sphingomonas haloaromaticamans strain degrading the fungicide ortho-phenylphenol.</title>
        <authorList>
            <person name="Perruchon C."/>
            <person name="Papadopoulou E.S."/>
            <person name="Rousidou C."/>
            <person name="Vasileiadis S."/>
            <person name="Tanou G."/>
            <person name="Amoutzias G."/>
            <person name="Molassiotis A."/>
            <person name="Karpouzas D.G."/>
        </authorList>
    </citation>
    <scope>NUCLEOTIDE SEQUENCE [LARGE SCALE GENOMIC DNA]</scope>
    <source>
        <strain evidence="11 12">P3</strain>
    </source>
</reference>
<dbReference type="RefSeq" id="WP_070934375.1">
    <property type="nucleotide sequence ID" value="NZ_MIPT01000001.1"/>
</dbReference>
<dbReference type="AlphaFoldDB" id="A0A1S1HKR0"/>
<dbReference type="GO" id="GO:0005524">
    <property type="term" value="F:ATP binding"/>
    <property type="evidence" value="ECO:0007669"/>
    <property type="project" value="UniProtKB-KW"/>
</dbReference>
<accession>A0A1S1HKR0</accession>
<dbReference type="PANTHER" id="PTHR33540">
    <property type="entry name" value="TRNA THREONYLCARBAMOYLADENOSINE BIOSYNTHESIS PROTEIN TSAE"/>
    <property type="match status" value="1"/>
</dbReference>
<comment type="caution">
    <text evidence="11">The sequence shown here is derived from an EMBL/GenBank/DDBJ whole genome shotgun (WGS) entry which is preliminary data.</text>
</comment>
<evidence type="ECO:0000256" key="7">
    <source>
        <dbReference type="ARBA" id="ARBA00022741"/>
    </source>
</evidence>
<dbReference type="InterPro" id="IPR027417">
    <property type="entry name" value="P-loop_NTPase"/>
</dbReference>
<protein>
    <recommendedName>
        <fullName evidence="3">tRNA threonylcarbamoyladenosine biosynthesis protein TsaE</fullName>
    </recommendedName>
    <alternativeName>
        <fullName evidence="10">t(6)A37 threonylcarbamoyladenosine biosynthesis protein TsaE</fullName>
    </alternativeName>
</protein>
<dbReference type="GO" id="GO:0002949">
    <property type="term" value="P:tRNA threonylcarbamoyladenosine modification"/>
    <property type="evidence" value="ECO:0007669"/>
    <property type="project" value="InterPro"/>
</dbReference>
<proteinExistence type="inferred from homology"/>
<keyword evidence="7" id="KW-0547">Nucleotide-binding</keyword>
<keyword evidence="8" id="KW-0067">ATP-binding</keyword>
<dbReference type="GO" id="GO:0046872">
    <property type="term" value="F:metal ion binding"/>
    <property type="evidence" value="ECO:0007669"/>
    <property type="project" value="UniProtKB-KW"/>
</dbReference>
<keyword evidence="12" id="KW-1185">Reference proteome</keyword>
<evidence type="ECO:0000313" key="12">
    <source>
        <dbReference type="Proteomes" id="UP000179467"/>
    </source>
</evidence>
<dbReference type="EMBL" id="MIPT01000001">
    <property type="protein sequence ID" value="OHT21110.1"/>
    <property type="molecule type" value="Genomic_DNA"/>
</dbReference>
<dbReference type="Gene3D" id="3.40.50.300">
    <property type="entry name" value="P-loop containing nucleotide triphosphate hydrolases"/>
    <property type="match status" value="1"/>
</dbReference>
<sequence length="155" mass="16315">MTGLPLADVAATEAAGAALGRLLRAGDVVALHGDLGAGKTSLARGALAALGLAEEAPSPSFAIVQAYDRPDVSLPVWHVDLYRLEDAGEAAELGLDEALEDGALLIEWAERLGDRLWPDTLHLTLETTPDGARRLTWAVPAAWEGRWPPSEFSAA</sequence>
<comment type="subcellular location">
    <subcellularLocation>
        <location evidence="1">Cytoplasm</location>
    </subcellularLocation>
</comment>
<keyword evidence="5" id="KW-0819">tRNA processing</keyword>
<dbReference type="InterPro" id="IPR003442">
    <property type="entry name" value="T6A_TsaE"/>
</dbReference>
<comment type="similarity">
    <text evidence="2">Belongs to the TsaE family.</text>
</comment>
<keyword evidence="6" id="KW-0479">Metal-binding</keyword>
<evidence type="ECO:0000256" key="3">
    <source>
        <dbReference type="ARBA" id="ARBA00019010"/>
    </source>
</evidence>
<keyword evidence="9" id="KW-0460">Magnesium</keyword>
<keyword evidence="4" id="KW-0963">Cytoplasm</keyword>
<evidence type="ECO:0000256" key="9">
    <source>
        <dbReference type="ARBA" id="ARBA00022842"/>
    </source>
</evidence>
<evidence type="ECO:0000256" key="5">
    <source>
        <dbReference type="ARBA" id="ARBA00022694"/>
    </source>
</evidence>
<evidence type="ECO:0000256" key="2">
    <source>
        <dbReference type="ARBA" id="ARBA00007599"/>
    </source>
</evidence>
<dbReference type="NCBIfam" id="TIGR00150">
    <property type="entry name" value="T6A_YjeE"/>
    <property type="match status" value="1"/>
</dbReference>
<organism evidence="11 12">
    <name type="scientific">Edaphosphingomonas haloaromaticamans</name>
    <dbReference type="NCBI Taxonomy" id="653954"/>
    <lineage>
        <taxon>Bacteria</taxon>
        <taxon>Pseudomonadati</taxon>
        <taxon>Pseudomonadota</taxon>
        <taxon>Alphaproteobacteria</taxon>
        <taxon>Sphingomonadales</taxon>
        <taxon>Rhizorhabdaceae</taxon>
        <taxon>Edaphosphingomonas</taxon>
    </lineage>
</organism>
<evidence type="ECO:0000256" key="6">
    <source>
        <dbReference type="ARBA" id="ARBA00022723"/>
    </source>
</evidence>
<name>A0A1S1HKR0_9SPHN</name>
<gene>
    <name evidence="11" type="primary">tsaE</name>
    <name evidence="11" type="ORF">BHE75_03115</name>
</gene>
<dbReference type="SUPFAM" id="SSF52540">
    <property type="entry name" value="P-loop containing nucleoside triphosphate hydrolases"/>
    <property type="match status" value="1"/>
</dbReference>
<dbReference type="Pfam" id="PF02367">
    <property type="entry name" value="TsaE"/>
    <property type="match status" value="1"/>
</dbReference>